<dbReference type="EMBL" id="KN823093">
    <property type="protein sequence ID" value="KIO23107.1"/>
    <property type="molecule type" value="Genomic_DNA"/>
</dbReference>
<organism evidence="1 2">
    <name type="scientific">Tulasnella calospora MUT 4182</name>
    <dbReference type="NCBI Taxonomy" id="1051891"/>
    <lineage>
        <taxon>Eukaryota</taxon>
        <taxon>Fungi</taxon>
        <taxon>Dikarya</taxon>
        <taxon>Basidiomycota</taxon>
        <taxon>Agaricomycotina</taxon>
        <taxon>Agaricomycetes</taxon>
        <taxon>Cantharellales</taxon>
        <taxon>Tulasnellaceae</taxon>
        <taxon>Tulasnella</taxon>
    </lineage>
</organism>
<gene>
    <name evidence="1" type="ORF">M407DRAFT_113635</name>
</gene>
<dbReference type="Proteomes" id="UP000054248">
    <property type="component" value="Unassembled WGS sequence"/>
</dbReference>
<name>A0A0C3LNV7_9AGAM</name>
<dbReference type="AlphaFoldDB" id="A0A0C3LNV7"/>
<protein>
    <submittedName>
        <fullName evidence="1">Uncharacterized protein</fullName>
    </submittedName>
</protein>
<accession>A0A0C3LNV7</accession>
<sequence>MDIYQQPLINCMITLDPHASPVLIFSGHHPSHICSCIVIRRFAKDFPHSRDRRFVNPLYPSSSFPVCFSLYYHGLVSCTTHSLPKLLKTYICPTVYLVLV</sequence>
<reference evidence="1 2" key="1">
    <citation type="submission" date="2014-04" db="EMBL/GenBank/DDBJ databases">
        <authorList>
            <consortium name="DOE Joint Genome Institute"/>
            <person name="Kuo A."/>
            <person name="Girlanda M."/>
            <person name="Perotto S."/>
            <person name="Kohler A."/>
            <person name="Nagy L.G."/>
            <person name="Floudas D."/>
            <person name="Copeland A."/>
            <person name="Barry K.W."/>
            <person name="Cichocki N."/>
            <person name="Veneault-Fourrey C."/>
            <person name="LaButti K."/>
            <person name="Lindquist E.A."/>
            <person name="Lipzen A."/>
            <person name="Lundell T."/>
            <person name="Morin E."/>
            <person name="Murat C."/>
            <person name="Sun H."/>
            <person name="Tunlid A."/>
            <person name="Henrissat B."/>
            <person name="Grigoriev I.V."/>
            <person name="Hibbett D.S."/>
            <person name="Martin F."/>
            <person name="Nordberg H.P."/>
            <person name="Cantor M.N."/>
            <person name="Hua S.X."/>
        </authorList>
    </citation>
    <scope>NUCLEOTIDE SEQUENCE [LARGE SCALE GENOMIC DNA]</scope>
    <source>
        <strain evidence="1 2">MUT 4182</strain>
    </source>
</reference>
<evidence type="ECO:0000313" key="1">
    <source>
        <dbReference type="EMBL" id="KIO23107.1"/>
    </source>
</evidence>
<proteinExistence type="predicted"/>
<reference evidence="2" key="2">
    <citation type="submission" date="2015-01" db="EMBL/GenBank/DDBJ databases">
        <title>Evolutionary Origins and Diversification of the Mycorrhizal Mutualists.</title>
        <authorList>
            <consortium name="DOE Joint Genome Institute"/>
            <consortium name="Mycorrhizal Genomics Consortium"/>
            <person name="Kohler A."/>
            <person name="Kuo A."/>
            <person name="Nagy L.G."/>
            <person name="Floudas D."/>
            <person name="Copeland A."/>
            <person name="Barry K.W."/>
            <person name="Cichocki N."/>
            <person name="Veneault-Fourrey C."/>
            <person name="LaButti K."/>
            <person name="Lindquist E.A."/>
            <person name="Lipzen A."/>
            <person name="Lundell T."/>
            <person name="Morin E."/>
            <person name="Murat C."/>
            <person name="Riley R."/>
            <person name="Ohm R."/>
            <person name="Sun H."/>
            <person name="Tunlid A."/>
            <person name="Henrissat B."/>
            <person name="Grigoriev I.V."/>
            <person name="Hibbett D.S."/>
            <person name="Martin F."/>
        </authorList>
    </citation>
    <scope>NUCLEOTIDE SEQUENCE [LARGE SCALE GENOMIC DNA]</scope>
    <source>
        <strain evidence="2">MUT 4182</strain>
    </source>
</reference>
<keyword evidence="2" id="KW-1185">Reference proteome</keyword>
<evidence type="ECO:0000313" key="2">
    <source>
        <dbReference type="Proteomes" id="UP000054248"/>
    </source>
</evidence>
<dbReference type="HOGENOM" id="CLU_2308142_0_0_1"/>